<comment type="caution">
    <text evidence="11">The sequence shown here is derived from an EMBL/GenBank/DDBJ whole genome shotgun (WGS) entry which is preliminary data.</text>
</comment>
<keyword evidence="4 9" id="KW-0863">Zinc-finger</keyword>
<evidence type="ECO:0000256" key="8">
    <source>
        <dbReference type="ARBA" id="ARBA00023274"/>
    </source>
</evidence>
<name>A0A9Q4PXQ0_9EURY</name>
<evidence type="ECO:0000256" key="1">
    <source>
        <dbReference type="ARBA" id="ARBA00005647"/>
    </source>
</evidence>
<dbReference type="PROSITE" id="PS01073">
    <property type="entry name" value="RIBOSOMAL_L24E"/>
    <property type="match status" value="1"/>
</dbReference>
<dbReference type="AlphaFoldDB" id="A0A9Q4PXQ0"/>
<dbReference type="InterPro" id="IPR056366">
    <property type="entry name" value="Ribosomal_eL24"/>
</dbReference>
<feature type="binding site" evidence="9">
    <location>
        <position position="10"/>
    </location>
    <ligand>
        <name>Zn(2+)</name>
        <dbReference type="ChEBI" id="CHEBI:29105"/>
    </ligand>
</feature>
<evidence type="ECO:0000256" key="2">
    <source>
        <dbReference type="ARBA" id="ARBA00022723"/>
    </source>
</evidence>
<keyword evidence="12" id="KW-1185">Reference proteome</keyword>
<dbReference type="GO" id="GO:0008270">
    <property type="term" value="F:zinc ion binding"/>
    <property type="evidence" value="ECO:0007669"/>
    <property type="project" value="UniProtKB-UniRule"/>
</dbReference>
<dbReference type="InterPro" id="IPR055345">
    <property type="entry name" value="Ribosomal_eL24-rel_arc"/>
</dbReference>
<dbReference type="NCBIfam" id="NF034186">
    <property type="entry name" value="PRK14891.1-1"/>
    <property type="match status" value="1"/>
</dbReference>
<dbReference type="HAMAP" id="MF_00773">
    <property type="entry name" value="Ribosomal_eL24"/>
    <property type="match status" value="1"/>
</dbReference>
<comment type="function">
    <text evidence="9">Binds to the 23S rRNA.</text>
</comment>
<proteinExistence type="inferred from homology"/>
<evidence type="ECO:0000256" key="5">
    <source>
        <dbReference type="ARBA" id="ARBA00022833"/>
    </source>
</evidence>
<keyword evidence="8 9" id="KW-0687">Ribonucleoprotein</keyword>
<dbReference type="Pfam" id="PF01246">
    <property type="entry name" value="Ribosomal_L24e"/>
    <property type="match status" value="1"/>
</dbReference>
<dbReference type="GO" id="GO:0003735">
    <property type="term" value="F:structural constituent of ribosome"/>
    <property type="evidence" value="ECO:0007669"/>
    <property type="project" value="InterPro"/>
</dbReference>
<dbReference type="InterPro" id="IPR011017">
    <property type="entry name" value="TRASH_dom"/>
</dbReference>
<accession>A0A9Q4PXQ0</accession>
<dbReference type="Proteomes" id="UP001143747">
    <property type="component" value="Unassembled WGS sequence"/>
</dbReference>
<dbReference type="GO" id="GO:0005840">
    <property type="term" value="C:ribosome"/>
    <property type="evidence" value="ECO:0007669"/>
    <property type="project" value="UniProtKB-KW"/>
</dbReference>
<keyword evidence="6 9" id="KW-0694">RNA-binding</keyword>
<dbReference type="Gene3D" id="2.30.170.20">
    <property type="entry name" value="Ribosomal protein L24e"/>
    <property type="match status" value="1"/>
</dbReference>
<feature type="zinc finger region" description="C4-type" evidence="9">
    <location>
        <begin position="7"/>
        <end position="37"/>
    </location>
</feature>
<dbReference type="SUPFAM" id="SSF57716">
    <property type="entry name" value="Glucocorticoid receptor-like (DNA-binding domain)"/>
    <property type="match status" value="1"/>
</dbReference>
<dbReference type="CDD" id="cd00472">
    <property type="entry name" value="Ribosomal_L24e_L24"/>
    <property type="match status" value="1"/>
</dbReference>
<evidence type="ECO:0000256" key="7">
    <source>
        <dbReference type="ARBA" id="ARBA00022980"/>
    </source>
</evidence>
<feature type="domain" description="TRASH" evidence="10">
    <location>
        <begin position="7"/>
        <end position="45"/>
    </location>
</feature>
<comment type="subunit">
    <text evidence="9">Part of the 50S ribosomal subunit. Forms a cluster with proteins L3 and L14.</text>
</comment>
<dbReference type="PANTHER" id="PTHR10792:SF1">
    <property type="entry name" value="RIBOSOMAL PROTEIN L24"/>
    <property type="match status" value="1"/>
</dbReference>
<evidence type="ECO:0000259" key="10">
    <source>
        <dbReference type="SMART" id="SM00746"/>
    </source>
</evidence>
<evidence type="ECO:0000256" key="6">
    <source>
        <dbReference type="ARBA" id="ARBA00022884"/>
    </source>
</evidence>
<dbReference type="SMART" id="SM00746">
    <property type="entry name" value="TRASH"/>
    <property type="match status" value="1"/>
</dbReference>
<protein>
    <recommendedName>
        <fullName evidence="9">Large ribosomal subunit protein eL24</fullName>
    </recommendedName>
</protein>
<dbReference type="GO" id="GO:0006412">
    <property type="term" value="P:translation"/>
    <property type="evidence" value="ECO:0007669"/>
    <property type="project" value="UniProtKB-UniRule"/>
</dbReference>
<organism evidence="11 12">
    <name type="scientific">Methanogenium marinum</name>
    <dbReference type="NCBI Taxonomy" id="348610"/>
    <lineage>
        <taxon>Archaea</taxon>
        <taxon>Methanobacteriati</taxon>
        <taxon>Methanobacteriota</taxon>
        <taxon>Stenosarchaea group</taxon>
        <taxon>Methanomicrobia</taxon>
        <taxon>Methanomicrobiales</taxon>
        <taxon>Methanomicrobiaceae</taxon>
        <taxon>Methanogenium</taxon>
    </lineage>
</organism>
<dbReference type="EMBL" id="JAKELO010000002">
    <property type="protein sequence ID" value="MDE4908891.1"/>
    <property type="molecule type" value="Genomic_DNA"/>
</dbReference>
<dbReference type="GO" id="GO:1990904">
    <property type="term" value="C:ribonucleoprotein complex"/>
    <property type="evidence" value="ECO:0007669"/>
    <property type="project" value="UniProtKB-KW"/>
</dbReference>
<dbReference type="PANTHER" id="PTHR10792">
    <property type="entry name" value="60S RIBOSOMAL PROTEIN L24"/>
    <property type="match status" value="1"/>
</dbReference>
<feature type="binding site" evidence="9">
    <location>
        <position position="37"/>
    </location>
    <ligand>
        <name>Zn(2+)</name>
        <dbReference type="ChEBI" id="CHEBI:29105"/>
    </ligand>
</feature>
<evidence type="ECO:0000256" key="9">
    <source>
        <dbReference type="HAMAP-Rule" id="MF_00773"/>
    </source>
</evidence>
<dbReference type="RefSeq" id="WP_274925503.1">
    <property type="nucleotide sequence ID" value="NZ_JAKELO010000002.1"/>
</dbReference>
<evidence type="ECO:0000256" key="4">
    <source>
        <dbReference type="ARBA" id="ARBA00022771"/>
    </source>
</evidence>
<keyword evidence="3 9" id="KW-0699">rRNA-binding</keyword>
<feature type="binding site" evidence="9">
    <location>
        <position position="7"/>
    </location>
    <ligand>
        <name>Zn(2+)</name>
        <dbReference type="ChEBI" id="CHEBI:29105"/>
    </ligand>
</feature>
<keyword evidence="2 9" id="KW-0479">Metal-binding</keyword>
<gene>
    <name evidence="9" type="primary">rpl24e</name>
    <name evidence="11" type="ORF">L0665_09760</name>
</gene>
<feature type="binding site" evidence="9">
    <location>
        <position position="33"/>
    </location>
    <ligand>
        <name>Zn(2+)</name>
        <dbReference type="ChEBI" id="CHEBI:29105"/>
    </ligand>
</feature>
<reference evidence="11" key="1">
    <citation type="submission" date="2022-01" db="EMBL/GenBank/DDBJ databases">
        <title>Draft genome of Methanogenium marinum DSM 15558.</title>
        <authorList>
            <person name="Chen S.-C."/>
            <person name="You Y.-T."/>
        </authorList>
    </citation>
    <scope>NUCLEOTIDE SEQUENCE</scope>
    <source>
        <strain evidence="11">DSM 15558</strain>
    </source>
</reference>
<comment type="cofactor">
    <cofactor evidence="9">
        <name>Zn(2+)</name>
        <dbReference type="ChEBI" id="CHEBI:29105"/>
    </cofactor>
    <text evidence="9">Binds 1 zinc ion per subunit.</text>
</comment>
<evidence type="ECO:0000256" key="3">
    <source>
        <dbReference type="ARBA" id="ARBA00022730"/>
    </source>
</evidence>
<evidence type="ECO:0000313" key="12">
    <source>
        <dbReference type="Proteomes" id="UP001143747"/>
    </source>
</evidence>
<sequence>MVEHHICMFCGEPLEPGTGKMYVRKDGSIYYFCGQKCQNNYRLGRVPRRVVWTKAGRKALGKD</sequence>
<evidence type="ECO:0000313" key="11">
    <source>
        <dbReference type="EMBL" id="MDE4908891.1"/>
    </source>
</evidence>
<dbReference type="GO" id="GO:0019843">
    <property type="term" value="F:rRNA binding"/>
    <property type="evidence" value="ECO:0007669"/>
    <property type="project" value="UniProtKB-UniRule"/>
</dbReference>
<keyword evidence="5 9" id="KW-0862">Zinc</keyword>
<dbReference type="InterPro" id="IPR038630">
    <property type="entry name" value="L24e/L24_sf"/>
</dbReference>
<comment type="similarity">
    <text evidence="1 9">Belongs to the eukaryotic ribosomal protein eL24 family.</text>
</comment>
<dbReference type="InterPro" id="IPR000988">
    <property type="entry name" value="Ribosomal_eL24-rel_N"/>
</dbReference>
<keyword evidence="7 9" id="KW-0689">Ribosomal protein</keyword>
<dbReference type="InterPro" id="IPR023442">
    <property type="entry name" value="Ribosomal_eL24_CS"/>
</dbReference>